<dbReference type="InterPro" id="IPR001387">
    <property type="entry name" value="Cro/C1-type_HTH"/>
</dbReference>
<dbReference type="Proteomes" id="UP000050509">
    <property type="component" value="Unassembled WGS sequence"/>
</dbReference>
<feature type="domain" description="HTH cro/C1-type" evidence="1">
    <location>
        <begin position="23"/>
        <end position="68"/>
    </location>
</feature>
<evidence type="ECO:0000259" key="1">
    <source>
        <dbReference type="PROSITE" id="PS50943"/>
    </source>
</evidence>
<protein>
    <recommendedName>
        <fullName evidence="1">HTH cro/C1-type domain-containing protein</fullName>
    </recommendedName>
</protein>
<dbReference type="InterPro" id="IPR010982">
    <property type="entry name" value="Lambda_DNA-bd_dom_sf"/>
</dbReference>
<proteinExistence type="predicted"/>
<reference evidence="2 3" key="1">
    <citation type="submission" date="2015-09" db="EMBL/GenBank/DDBJ databases">
        <title>Draft genome sequence of Kouleothrix aurantiaca JCM 19913.</title>
        <authorList>
            <person name="Hemp J."/>
        </authorList>
    </citation>
    <scope>NUCLEOTIDE SEQUENCE [LARGE SCALE GENOMIC DNA]</scope>
    <source>
        <strain evidence="2 3">COM-B</strain>
    </source>
</reference>
<gene>
    <name evidence="2" type="ORF">SE17_12590</name>
</gene>
<dbReference type="SUPFAM" id="SSF47413">
    <property type="entry name" value="lambda repressor-like DNA-binding domains"/>
    <property type="match status" value="1"/>
</dbReference>
<dbReference type="CDD" id="cd00093">
    <property type="entry name" value="HTH_XRE"/>
    <property type="match status" value="1"/>
</dbReference>
<dbReference type="GO" id="GO:0003677">
    <property type="term" value="F:DNA binding"/>
    <property type="evidence" value="ECO:0007669"/>
    <property type="project" value="InterPro"/>
</dbReference>
<dbReference type="PROSITE" id="PS50943">
    <property type="entry name" value="HTH_CROC1"/>
    <property type="match status" value="1"/>
</dbReference>
<dbReference type="EMBL" id="LJCR01000390">
    <property type="protein sequence ID" value="KPV52924.1"/>
    <property type="molecule type" value="Genomic_DNA"/>
</dbReference>
<dbReference type="Gene3D" id="1.10.260.40">
    <property type="entry name" value="lambda repressor-like DNA-binding domains"/>
    <property type="match status" value="1"/>
</dbReference>
<organism evidence="2 3">
    <name type="scientific">Kouleothrix aurantiaca</name>
    <dbReference type="NCBI Taxonomy" id="186479"/>
    <lineage>
        <taxon>Bacteria</taxon>
        <taxon>Bacillati</taxon>
        <taxon>Chloroflexota</taxon>
        <taxon>Chloroflexia</taxon>
        <taxon>Chloroflexales</taxon>
        <taxon>Roseiflexineae</taxon>
        <taxon>Roseiflexaceae</taxon>
        <taxon>Kouleothrix</taxon>
    </lineage>
</organism>
<dbReference type="Pfam" id="PF13443">
    <property type="entry name" value="HTH_26"/>
    <property type="match status" value="1"/>
</dbReference>
<name>A0A0P9DHR6_9CHLR</name>
<accession>A0A0P9DHR6</accession>
<dbReference type="AlphaFoldDB" id="A0A0P9DHR6"/>
<keyword evidence="3" id="KW-1185">Reference proteome</keyword>
<sequence>MKITNKVLQLRLDYGKKENRVVTQQEVAERTGITRLTLRRIERGETAGIDFDTLAKLCAFYGVGVADVLEYDPNIRAPGHAEPRLKAA</sequence>
<dbReference type="SMART" id="SM00530">
    <property type="entry name" value="HTH_XRE"/>
    <property type="match status" value="1"/>
</dbReference>
<comment type="caution">
    <text evidence="2">The sequence shown here is derived from an EMBL/GenBank/DDBJ whole genome shotgun (WGS) entry which is preliminary data.</text>
</comment>
<evidence type="ECO:0000313" key="3">
    <source>
        <dbReference type="Proteomes" id="UP000050509"/>
    </source>
</evidence>
<evidence type="ECO:0000313" key="2">
    <source>
        <dbReference type="EMBL" id="KPV52924.1"/>
    </source>
</evidence>